<protein>
    <submittedName>
        <fullName evidence="2">MarR family transcriptional regulator</fullName>
    </submittedName>
</protein>
<evidence type="ECO:0000313" key="2">
    <source>
        <dbReference type="EMBL" id="XBH17286.1"/>
    </source>
</evidence>
<dbReference type="GO" id="GO:0006950">
    <property type="term" value="P:response to stress"/>
    <property type="evidence" value="ECO:0007669"/>
    <property type="project" value="TreeGrafter"/>
</dbReference>
<dbReference type="AlphaFoldDB" id="A0AAU7DIW1"/>
<proteinExistence type="predicted"/>
<dbReference type="PROSITE" id="PS50995">
    <property type="entry name" value="HTH_MARR_2"/>
    <property type="match status" value="1"/>
</dbReference>
<dbReference type="InterPro" id="IPR000835">
    <property type="entry name" value="HTH_MarR-typ"/>
</dbReference>
<dbReference type="RefSeq" id="WP_348262517.1">
    <property type="nucleotide sequence ID" value="NZ_CP121196.1"/>
</dbReference>
<dbReference type="PANTHER" id="PTHR33164:SF43">
    <property type="entry name" value="HTH-TYPE TRANSCRIPTIONAL REPRESSOR YETL"/>
    <property type="match status" value="1"/>
</dbReference>
<reference evidence="2" key="1">
    <citation type="submission" date="2023-03" db="EMBL/GenBank/DDBJ databases">
        <title>Edaphobacter sp.</title>
        <authorList>
            <person name="Huber K.J."/>
            <person name="Papendorf J."/>
            <person name="Pilke C."/>
            <person name="Bunk B."/>
            <person name="Sproeer C."/>
            <person name="Pester M."/>
        </authorList>
    </citation>
    <scope>NUCLEOTIDE SEQUENCE</scope>
    <source>
        <strain evidence="2">DSM 110680</strain>
    </source>
</reference>
<dbReference type="InterPro" id="IPR036390">
    <property type="entry name" value="WH_DNA-bd_sf"/>
</dbReference>
<dbReference type="EMBL" id="CP121196">
    <property type="protein sequence ID" value="XBH17286.1"/>
    <property type="molecule type" value="Genomic_DNA"/>
</dbReference>
<dbReference type="Pfam" id="PF12802">
    <property type="entry name" value="MarR_2"/>
    <property type="match status" value="1"/>
</dbReference>
<evidence type="ECO:0000259" key="1">
    <source>
        <dbReference type="PROSITE" id="PS50995"/>
    </source>
</evidence>
<organism evidence="2">
    <name type="scientific">Telmatobacter sp. DSM 110680</name>
    <dbReference type="NCBI Taxonomy" id="3036704"/>
    <lineage>
        <taxon>Bacteria</taxon>
        <taxon>Pseudomonadati</taxon>
        <taxon>Acidobacteriota</taxon>
        <taxon>Terriglobia</taxon>
        <taxon>Terriglobales</taxon>
        <taxon>Acidobacteriaceae</taxon>
        <taxon>Telmatobacter</taxon>
    </lineage>
</organism>
<dbReference type="PANTHER" id="PTHR33164">
    <property type="entry name" value="TRANSCRIPTIONAL REGULATOR, MARR FAMILY"/>
    <property type="match status" value="1"/>
</dbReference>
<dbReference type="SUPFAM" id="SSF46785">
    <property type="entry name" value="Winged helix' DNA-binding domain"/>
    <property type="match status" value="1"/>
</dbReference>
<dbReference type="GO" id="GO:0003700">
    <property type="term" value="F:DNA-binding transcription factor activity"/>
    <property type="evidence" value="ECO:0007669"/>
    <property type="project" value="InterPro"/>
</dbReference>
<accession>A0AAU7DIW1</accession>
<gene>
    <name evidence="2" type="ORF">P8935_22310</name>
</gene>
<dbReference type="Gene3D" id="1.10.10.10">
    <property type="entry name" value="Winged helix-like DNA-binding domain superfamily/Winged helix DNA-binding domain"/>
    <property type="match status" value="1"/>
</dbReference>
<sequence length="149" mass="17019">MNLSHEQSDQLIATLAEFRFELRQFLQFSETAALDAKLHPQQHQLLLQVAGAPEGTQVTIAYAAGRLGLKHNSTVELVDRSEREDLIERTIDKDDKRRAILRVSRKGRQVLHKLSDDHARELNEMAPRLMRALKRVQLHSRSPLAAEVL</sequence>
<name>A0AAU7DIW1_9BACT</name>
<dbReference type="InterPro" id="IPR036388">
    <property type="entry name" value="WH-like_DNA-bd_sf"/>
</dbReference>
<feature type="domain" description="HTH marR-type" evidence="1">
    <location>
        <begin position="8"/>
        <end position="149"/>
    </location>
</feature>
<dbReference type="InterPro" id="IPR039422">
    <property type="entry name" value="MarR/SlyA-like"/>
</dbReference>